<comment type="caution">
    <text evidence="1">The sequence shown here is derived from an EMBL/GenBank/DDBJ whole genome shotgun (WGS) entry which is preliminary data.</text>
</comment>
<dbReference type="Proteomes" id="UP001519460">
    <property type="component" value="Unassembled WGS sequence"/>
</dbReference>
<evidence type="ECO:0000313" key="2">
    <source>
        <dbReference type="Proteomes" id="UP001519460"/>
    </source>
</evidence>
<proteinExistence type="predicted"/>
<keyword evidence="2" id="KW-1185">Reference proteome</keyword>
<dbReference type="EMBL" id="JACVVK020000200">
    <property type="protein sequence ID" value="KAK7485045.1"/>
    <property type="molecule type" value="Genomic_DNA"/>
</dbReference>
<organism evidence="1 2">
    <name type="scientific">Batillaria attramentaria</name>
    <dbReference type="NCBI Taxonomy" id="370345"/>
    <lineage>
        <taxon>Eukaryota</taxon>
        <taxon>Metazoa</taxon>
        <taxon>Spiralia</taxon>
        <taxon>Lophotrochozoa</taxon>
        <taxon>Mollusca</taxon>
        <taxon>Gastropoda</taxon>
        <taxon>Caenogastropoda</taxon>
        <taxon>Sorbeoconcha</taxon>
        <taxon>Cerithioidea</taxon>
        <taxon>Batillariidae</taxon>
        <taxon>Batillaria</taxon>
    </lineage>
</organism>
<sequence length="89" mass="10265">MKTSHPTRLWQPLPVLPVWKASLASQERDYSDLFSRFYQPASSCFGSTRLRCWRLFFNICHHGVICVHRFPDSGDAGRGSRAGSMAQWY</sequence>
<evidence type="ECO:0000313" key="1">
    <source>
        <dbReference type="EMBL" id="KAK7485045.1"/>
    </source>
</evidence>
<protein>
    <submittedName>
        <fullName evidence="1">Uncharacterized protein</fullName>
    </submittedName>
</protein>
<accession>A0ABD0KDL7</accession>
<reference evidence="1 2" key="1">
    <citation type="journal article" date="2023" name="Sci. Data">
        <title>Genome assembly of the Korean intertidal mud-creeper Batillaria attramentaria.</title>
        <authorList>
            <person name="Patra A.K."/>
            <person name="Ho P.T."/>
            <person name="Jun S."/>
            <person name="Lee S.J."/>
            <person name="Kim Y."/>
            <person name="Won Y.J."/>
        </authorList>
    </citation>
    <scope>NUCLEOTIDE SEQUENCE [LARGE SCALE GENOMIC DNA]</scope>
    <source>
        <strain evidence="1">Wonlab-2016</strain>
    </source>
</reference>
<dbReference type="AlphaFoldDB" id="A0ABD0KDL7"/>
<name>A0ABD0KDL7_9CAEN</name>
<gene>
    <name evidence="1" type="ORF">BaRGS_00023684</name>
</gene>